<keyword evidence="2" id="KW-1185">Reference proteome</keyword>
<dbReference type="InParanoid" id="A0A5C3P9P1"/>
<dbReference type="EMBL" id="ML211260">
    <property type="protein sequence ID" value="TFK85318.1"/>
    <property type="molecule type" value="Genomic_DNA"/>
</dbReference>
<accession>A0A5C3P9P1</accession>
<dbReference type="Proteomes" id="UP000308197">
    <property type="component" value="Unassembled WGS sequence"/>
</dbReference>
<gene>
    <name evidence="1" type="ORF">K466DRAFT_191979</name>
</gene>
<evidence type="ECO:0000313" key="1">
    <source>
        <dbReference type="EMBL" id="TFK85318.1"/>
    </source>
</evidence>
<protein>
    <submittedName>
        <fullName evidence="1">Uncharacterized protein</fullName>
    </submittedName>
</protein>
<name>A0A5C3P9P1_9APHY</name>
<organism evidence="1 2">
    <name type="scientific">Polyporus arcularius HHB13444</name>
    <dbReference type="NCBI Taxonomy" id="1314778"/>
    <lineage>
        <taxon>Eukaryota</taxon>
        <taxon>Fungi</taxon>
        <taxon>Dikarya</taxon>
        <taxon>Basidiomycota</taxon>
        <taxon>Agaricomycotina</taxon>
        <taxon>Agaricomycetes</taxon>
        <taxon>Polyporales</taxon>
        <taxon>Polyporaceae</taxon>
        <taxon>Polyporus</taxon>
    </lineage>
</organism>
<sequence>MWNVGLGSRWGGAFDTRESTSIHHSFSVGISAWPEALSHPLRQKSRIAAPSGTSPAFPILRRPWRSVRSPFRELARPTACVRADPDMRVHACSVTSSESKIYACPSLPIRRRTLAFLRLRDGLHPRVLETQWTGLETCVLNDRLCSLRVRTPVARIMPAAPQPRNQSSILGSACVWGYERS</sequence>
<reference evidence="1 2" key="1">
    <citation type="journal article" date="2019" name="Nat. Ecol. Evol.">
        <title>Megaphylogeny resolves global patterns of mushroom evolution.</title>
        <authorList>
            <person name="Varga T."/>
            <person name="Krizsan K."/>
            <person name="Foldi C."/>
            <person name="Dima B."/>
            <person name="Sanchez-Garcia M."/>
            <person name="Sanchez-Ramirez S."/>
            <person name="Szollosi G.J."/>
            <person name="Szarkandi J.G."/>
            <person name="Papp V."/>
            <person name="Albert L."/>
            <person name="Andreopoulos W."/>
            <person name="Angelini C."/>
            <person name="Antonin V."/>
            <person name="Barry K.W."/>
            <person name="Bougher N.L."/>
            <person name="Buchanan P."/>
            <person name="Buyck B."/>
            <person name="Bense V."/>
            <person name="Catcheside P."/>
            <person name="Chovatia M."/>
            <person name="Cooper J."/>
            <person name="Damon W."/>
            <person name="Desjardin D."/>
            <person name="Finy P."/>
            <person name="Geml J."/>
            <person name="Haridas S."/>
            <person name="Hughes K."/>
            <person name="Justo A."/>
            <person name="Karasinski D."/>
            <person name="Kautmanova I."/>
            <person name="Kiss B."/>
            <person name="Kocsube S."/>
            <person name="Kotiranta H."/>
            <person name="LaButti K.M."/>
            <person name="Lechner B.E."/>
            <person name="Liimatainen K."/>
            <person name="Lipzen A."/>
            <person name="Lukacs Z."/>
            <person name="Mihaltcheva S."/>
            <person name="Morgado L.N."/>
            <person name="Niskanen T."/>
            <person name="Noordeloos M.E."/>
            <person name="Ohm R.A."/>
            <person name="Ortiz-Santana B."/>
            <person name="Ovrebo C."/>
            <person name="Racz N."/>
            <person name="Riley R."/>
            <person name="Savchenko A."/>
            <person name="Shiryaev A."/>
            <person name="Soop K."/>
            <person name="Spirin V."/>
            <person name="Szebenyi C."/>
            <person name="Tomsovsky M."/>
            <person name="Tulloss R.E."/>
            <person name="Uehling J."/>
            <person name="Grigoriev I.V."/>
            <person name="Vagvolgyi C."/>
            <person name="Papp T."/>
            <person name="Martin F.M."/>
            <person name="Miettinen O."/>
            <person name="Hibbett D.S."/>
            <person name="Nagy L.G."/>
        </authorList>
    </citation>
    <scope>NUCLEOTIDE SEQUENCE [LARGE SCALE GENOMIC DNA]</scope>
    <source>
        <strain evidence="1 2">HHB13444</strain>
    </source>
</reference>
<proteinExistence type="predicted"/>
<dbReference type="AlphaFoldDB" id="A0A5C3P9P1"/>
<evidence type="ECO:0000313" key="2">
    <source>
        <dbReference type="Proteomes" id="UP000308197"/>
    </source>
</evidence>